<gene>
    <name evidence="1" type="primary">CVA-1_500R</name>
    <name evidence="1" type="ORF">PBCVCVA1_500R</name>
</gene>
<dbReference type="Proteomes" id="UP000243236">
    <property type="component" value="Segment"/>
</dbReference>
<sequence>MFLLAAAIMLAPRKGPYVPTPEEKIEMKKKEYKLYLKGEKDTKRFYEDIRGLYPL</sequence>
<dbReference type="EMBL" id="JX997159">
    <property type="protein sequence ID" value="AGE50523.1"/>
    <property type="molecule type" value="Genomic_DNA"/>
</dbReference>
<name>M1GY45_9PHYC</name>
<proteinExistence type="predicted"/>
<evidence type="ECO:0000313" key="2">
    <source>
        <dbReference type="Proteomes" id="UP000243236"/>
    </source>
</evidence>
<evidence type="ECO:0000313" key="1">
    <source>
        <dbReference type="EMBL" id="AGE50523.1"/>
    </source>
</evidence>
<protein>
    <submittedName>
        <fullName evidence="1">Uncharacterized protein</fullName>
    </submittedName>
</protein>
<dbReference type="GeneID" id="41900433"/>
<keyword evidence="2" id="KW-1185">Reference proteome</keyword>
<dbReference type="KEGG" id="vg:41900433"/>
<accession>M1GY45</accession>
<organism evidence="1 2">
    <name type="scientific">Paramecium bursaria Chlorella virus CVA-1</name>
    <dbReference type="NCBI Taxonomy" id="42683"/>
    <lineage>
        <taxon>Viruses</taxon>
        <taxon>Varidnaviria</taxon>
        <taxon>Bamfordvirae</taxon>
        <taxon>Nucleocytoviricota</taxon>
        <taxon>Megaviricetes</taxon>
        <taxon>Algavirales</taxon>
        <taxon>Phycodnaviridae</taxon>
        <taxon>Chlorovirus</taxon>
        <taxon>Chlorovirus conductrix</taxon>
        <taxon>Paramecium bursaria Chlorella virus A1</taxon>
    </lineage>
</organism>
<dbReference type="RefSeq" id="YP_009701859.1">
    <property type="nucleotide sequence ID" value="NC_044937.1"/>
</dbReference>
<reference evidence="1 2" key="1">
    <citation type="submission" date="2012-10" db="EMBL/GenBank/DDBJ databases">
        <title>Towards defining the chloroviruses: a genomic journey through a genus of large DNA viruses.</title>
        <authorList>
            <person name="Jeanniard A."/>
            <person name="Dunigan D.D."/>
            <person name="Gurnon J.R."/>
            <person name="Agarkova I."/>
            <person name="Kang M."/>
            <person name="Vitek J."/>
            <person name="Duncan G."/>
            <person name="McClung O.W."/>
            <person name="Larsen M."/>
            <person name="Claverie J.-M."/>
            <person name="Van Etten J.L."/>
            <person name="Blanc G."/>
        </authorList>
    </citation>
    <scope>NUCLEOTIDE SEQUENCE [LARGE SCALE GENOMIC DNA]</scope>
</reference>